<dbReference type="PANTHER" id="PTHR10903">
    <property type="entry name" value="GTPASE, IMAP FAMILY MEMBER-RELATED"/>
    <property type="match status" value="1"/>
</dbReference>
<evidence type="ECO:0000313" key="6">
    <source>
        <dbReference type="Proteomes" id="UP001557470"/>
    </source>
</evidence>
<evidence type="ECO:0000259" key="4">
    <source>
        <dbReference type="PROSITE" id="PS51720"/>
    </source>
</evidence>
<protein>
    <recommendedName>
        <fullName evidence="4">AIG1-type G domain-containing protein</fullName>
    </recommendedName>
</protein>
<evidence type="ECO:0000256" key="2">
    <source>
        <dbReference type="ARBA" id="ARBA00022741"/>
    </source>
</evidence>
<dbReference type="PROSITE" id="PS51720">
    <property type="entry name" value="G_AIG1"/>
    <property type="match status" value="1"/>
</dbReference>
<dbReference type="SUPFAM" id="SSF52540">
    <property type="entry name" value="P-loop containing nucleoside triphosphate hydrolases"/>
    <property type="match status" value="1"/>
</dbReference>
<comment type="caution">
    <text evidence="5">The sequence shown here is derived from an EMBL/GenBank/DDBJ whole genome shotgun (WGS) entry which is preliminary data.</text>
</comment>
<proteinExistence type="inferred from homology"/>
<dbReference type="Pfam" id="PF04548">
    <property type="entry name" value="AIG1"/>
    <property type="match status" value="1"/>
</dbReference>
<keyword evidence="6" id="KW-1185">Reference proteome</keyword>
<dbReference type="AlphaFoldDB" id="A0ABD0X7U7"/>
<dbReference type="PANTHER" id="PTHR10903:SF188">
    <property type="entry name" value="GTPASE IMAP FAMILY MEMBER 2-LIKE-RELATED"/>
    <property type="match status" value="1"/>
</dbReference>
<dbReference type="Proteomes" id="UP001557470">
    <property type="component" value="Unassembled WGS sequence"/>
</dbReference>
<feature type="domain" description="AIG1-type G" evidence="4">
    <location>
        <begin position="1"/>
        <end position="119"/>
    </location>
</feature>
<evidence type="ECO:0000313" key="5">
    <source>
        <dbReference type="EMBL" id="KAL1005073.1"/>
    </source>
</evidence>
<gene>
    <name evidence="5" type="ORF">UPYG_G00054130</name>
</gene>
<dbReference type="EMBL" id="JAGEUA010000002">
    <property type="protein sequence ID" value="KAL1005073.1"/>
    <property type="molecule type" value="Genomic_DNA"/>
</dbReference>
<name>A0ABD0X7U7_UMBPY</name>
<dbReference type="InterPro" id="IPR027417">
    <property type="entry name" value="P-loop_NTPase"/>
</dbReference>
<comment type="similarity">
    <text evidence="1">Belongs to the TRAFAC class TrmE-Era-EngA-EngB-Septin-like GTPase superfamily. AIG1/Toc34/Toc159-like paraseptin GTPase family. IAN subfamily.</text>
</comment>
<evidence type="ECO:0000256" key="1">
    <source>
        <dbReference type="ARBA" id="ARBA00008535"/>
    </source>
</evidence>
<dbReference type="InterPro" id="IPR006703">
    <property type="entry name" value="G_AIG1"/>
</dbReference>
<sequence>MSIPGPHVFLLVIRIGVRKKKEENTVKWIQKYFGDDFSMYTIVLFTHGDLLQSKSIKEFCQENEELQSLINQCGSRYHVFNNKEKNEQTQVWNLLKKIDDMVEWNGRKHYTSEMYEKAQEKIIWEERVEIGKKMAAEAGNVAIGVGMTTVGLATTG</sequence>
<feature type="non-terminal residue" evidence="5">
    <location>
        <position position="156"/>
    </location>
</feature>
<evidence type="ECO:0000256" key="3">
    <source>
        <dbReference type="ARBA" id="ARBA00023134"/>
    </source>
</evidence>
<keyword evidence="3" id="KW-0342">GTP-binding</keyword>
<dbReference type="InterPro" id="IPR045058">
    <property type="entry name" value="GIMA/IAN/Toc"/>
</dbReference>
<accession>A0ABD0X7U7</accession>
<reference evidence="5 6" key="1">
    <citation type="submission" date="2024-06" db="EMBL/GenBank/DDBJ databases">
        <authorList>
            <person name="Pan Q."/>
            <person name="Wen M."/>
            <person name="Jouanno E."/>
            <person name="Zahm M."/>
            <person name="Klopp C."/>
            <person name="Cabau C."/>
            <person name="Louis A."/>
            <person name="Berthelot C."/>
            <person name="Parey E."/>
            <person name="Roest Crollius H."/>
            <person name="Montfort J."/>
            <person name="Robinson-Rechavi M."/>
            <person name="Bouchez O."/>
            <person name="Lampietro C."/>
            <person name="Lopez Roques C."/>
            <person name="Donnadieu C."/>
            <person name="Postlethwait J."/>
            <person name="Bobe J."/>
            <person name="Verreycken H."/>
            <person name="Guiguen Y."/>
        </authorList>
    </citation>
    <scope>NUCLEOTIDE SEQUENCE [LARGE SCALE GENOMIC DNA]</scope>
    <source>
        <strain evidence="5">Up_M1</strain>
        <tissue evidence="5">Testis</tissue>
    </source>
</reference>
<keyword evidence="2" id="KW-0547">Nucleotide-binding</keyword>
<organism evidence="5 6">
    <name type="scientific">Umbra pygmaea</name>
    <name type="common">Eastern mudminnow</name>
    <dbReference type="NCBI Taxonomy" id="75934"/>
    <lineage>
        <taxon>Eukaryota</taxon>
        <taxon>Metazoa</taxon>
        <taxon>Chordata</taxon>
        <taxon>Craniata</taxon>
        <taxon>Vertebrata</taxon>
        <taxon>Euteleostomi</taxon>
        <taxon>Actinopterygii</taxon>
        <taxon>Neopterygii</taxon>
        <taxon>Teleostei</taxon>
        <taxon>Protacanthopterygii</taxon>
        <taxon>Esociformes</taxon>
        <taxon>Umbridae</taxon>
        <taxon>Umbra</taxon>
    </lineage>
</organism>
<dbReference type="Gene3D" id="3.40.50.300">
    <property type="entry name" value="P-loop containing nucleotide triphosphate hydrolases"/>
    <property type="match status" value="1"/>
</dbReference>
<dbReference type="GO" id="GO:0005525">
    <property type="term" value="F:GTP binding"/>
    <property type="evidence" value="ECO:0007669"/>
    <property type="project" value="UniProtKB-KW"/>
</dbReference>